<accession>A0ABT3AR27</accession>
<dbReference type="EMBL" id="JAOWLB010000027">
    <property type="protein sequence ID" value="MCV2891099.1"/>
    <property type="molecule type" value="Genomic_DNA"/>
</dbReference>
<sequence length="292" mass="32574">MWWDVVNFKSNGDIVCGDEVFCDEITSELLQVWAGITQILSEYLDLPIADHEMLAASALIGNPYEGNGEVWSKVAKKYGTNPPVGSVKRLEEARIQLAKMRIHQDRGGADNPEALDEVRRTVLEASGALWRDIRWRVLRSSRDELETIVDLLTGFFEAGKGTADKNAERHQPYTIAISLRCVFEKYSSRRITSGFGASGGPNGDDTVAPEVVSGSYAKCLQELYAFLRVTGSPRYYAQKAKTCADTDDQYREVRKNFAVASEKMLEFRHLFESDKDSKRYPGGRGAPSPTSD</sequence>
<gene>
    <name evidence="1" type="ORF">OE747_22460</name>
</gene>
<reference evidence="1 2" key="1">
    <citation type="submission" date="2022-10" db="EMBL/GenBank/DDBJ databases">
        <title>Ruegeria sp. nov., isolated from ocean surface sediments.</title>
        <authorList>
            <person name="He W."/>
            <person name="Xue H.-P."/>
            <person name="Zhang D.-F."/>
        </authorList>
    </citation>
    <scope>NUCLEOTIDE SEQUENCE [LARGE SCALE GENOMIC DNA]</scope>
    <source>
        <strain evidence="1 2">XHP0148</strain>
    </source>
</reference>
<proteinExistence type="predicted"/>
<comment type="caution">
    <text evidence="1">The sequence shown here is derived from an EMBL/GenBank/DDBJ whole genome shotgun (WGS) entry which is preliminary data.</text>
</comment>
<evidence type="ECO:0000313" key="1">
    <source>
        <dbReference type="EMBL" id="MCV2891099.1"/>
    </source>
</evidence>
<name>A0ABT3AR27_9RHOB</name>
<evidence type="ECO:0000313" key="2">
    <source>
        <dbReference type="Proteomes" id="UP001320899"/>
    </source>
</evidence>
<dbReference type="Proteomes" id="UP001320899">
    <property type="component" value="Unassembled WGS sequence"/>
</dbReference>
<protein>
    <submittedName>
        <fullName evidence="1">Uncharacterized protein</fullName>
    </submittedName>
</protein>
<organism evidence="1 2">
    <name type="scientific">Ruegeria aquimaris</name>
    <dbReference type="NCBI Taxonomy" id="2984333"/>
    <lineage>
        <taxon>Bacteria</taxon>
        <taxon>Pseudomonadati</taxon>
        <taxon>Pseudomonadota</taxon>
        <taxon>Alphaproteobacteria</taxon>
        <taxon>Rhodobacterales</taxon>
        <taxon>Roseobacteraceae</taxon>
        <taxon>Ruegeria</taxon>
    </lineage>
</organism>
<keyword evidence="2" id="KW-1185">Reference proteome</keyword>